<dbReference type="PROSITE" id="PS50109">
    <property type="entry name" value="HIS_KIN"/>
    <property type="match status" value="1"/>
</dbReference>
<reference evidence="14" key="1">
    <citation type="journal article" date="2014" name="Int. J. Syst. Evol. Microbiol.">
        <title>Complete genome sequence of Corynebacterium casei LMG S-19264T (=DSM 44701T), isolated from a smear-ripened cheese.</title>
        <authorList>
            <consortium name="US DOE Joint Genome Institute (JGI-PGF)"/>
            <person name="Walter F."/>
            <person name="Albersmeier A."/>
            <person name="Kalinowski J."/>
            <person name="Ruckert C."/>
        </authorList>
    </citation>
    <scope>NUCLEOTIDE SEQUENCE</scope>
    <source>
        <strain evidence="14">JCM 13064</strain>
    </source>
</reference>
<comment type="subcellular location">
    <subcellularLocation>
        <location evidence="2">Cell membrane</location>
    </subcellularLocation>
</comment>
<feature type="domain" description="Histidine kinase" evidence="12">
    <location>
        <begin position="306"/>
        <end position="520"/>
    </location>
</feature>
<dbReference type="SMART" id="SM00388">
    <property type="entry name" value="HisKA"/>
    <property type="match status" value="1"/>
</dbReference>
<keyword evidence="6 11" id="KW-0812">Transmembrane</keyword>
<organism evidence="14 15">
    <name type="scientific">Sphaerisporangium melleum</name>
    <dbReference type="NCBI Taxonomy" id="321316"/>
    <lineage>
        <taxon>Bacteria</taxon>
        <taxon>Bacillati</taxon>
        <taxon>Actinomycetota</taxon>
        <taxon>Actinomycetes</taxon>
        <taxon>Streptosporangiales</taxon>
        <taxon>Streptosporangiaceae</taxon>
        <taxon>Sphaerisporangium</taxon>
    </lineage>
</organism>
<keyword evidence="4" id="KW-0597">Phosphoprotein</keyword>
<dbReference type="InterPro" id="IPR004358">
    <property type="entry name" value="Sig_transdc_His_kin-like_C"/>
</dbReference>
<dbReference type="Pfam" id="PF00672">
    <property type="entry name" value="HAMP"/>
    <property type="match status" value="1"/>
</dbReference>
<evidence type="ECO:0000256" key="5">
    <source>
        <dbReference type="ARBA" id="ARBA00022679"/>
    </source>
</evidence>
<evidence type="ECO:0000256" key="3">
    <source>
        <dbReference type="ARBA" id="ARBA00012438"/>
    </source>
</evidence>
<keyword evidence="10" id="KW-0175">Coiled coil</keyword>
<dbReference type="PRINTS" id="PR00344">
    <property type="entry name" value="BCTRLSENSOR"/>
</dbReference>
<dbReference type="Pfam" id="PF00512">
    <property type="entry name" value="HisKA"/>
    <property type="match status" value="1"/>
</dbReference>
<dbReference type="EC" id="2.7.13.3" evidence="3"/>
<dbReference type="InterPro" id="IPR003594">
    <property type="entry name" value="HATPase_dom"/>
</dbReference>
<evidence type="ECO:0000256" key="9">
    <source>
        <dbReference type="ARBA" id="ARBA00023012"/>
    </source>
</evidence>
<evidence type="ECO:0000256" key="7">
    <source>
        <dbReference type="ARBA" id="ARBA00022777"/>
    </source>
</evidence>
<dbReference type="InterPro" id="IPR003661">
    <property type="entry name" value="HisK_dim/P_dom"/>
</dbReference>
<proteinExistence type="predicted"/>
<dbReference type="SUPFAM" id="SSF158472">
    <property type="entry name" value="HAMP domain-like"/>
    <property type="match status" value="1"/>
</dbReference>
<keyword evidence="8 11" id="KW-1133">Transmembrane helix</keyword>
<dbReference type="EMBL" id="BMNT01000018">
    <property type="protein sequence ID" value="GGK89901.1"/>
    <property type="molecule type" value="Genomic_DNA"/>
</dbReference>
<feature type="coiled-coil region" evidence="10">
    <location>
        <begin position="272"/>
        <end position="299"/>
    </location>
</feature>
<dbReference type="Gene3D" id="6.10.340.10">
    <property type="match status" value="1"/>
</dbReference>
<dbReference type="InterPro" id="IPR036890">
    <property type="entry name" value="HATPase_C_sf"/>
</dbReference>
<evidence type="ECO:0000256" key="4">
    <source>
        <dbReference type="ARBA" id="ARBA00022553"/>
    </source>
</evidence>
<dbReference type="SUPFAM" id="SSF47384">
    <property type="entry name" value="Homodimeric domain of signal transducing histidine kinase"/>
    <property type="match status" value="1"/>
</dbReference>
<dbReference type="RefSeq" id="WP_203968640.1">
    <property type="nucleotide sequence ID" value="NZ_BMNT01000018.1"/>
</dbReference>
<accession>A0A917R5K9</accession>
<protein>
    <recommendedName>
        <fullName evidence="3">histidine kinase</fullName>
        <ecNumber evidence="3">2.7.13.3</ecNumber>
    </recommendedName>
</protein>
<gene>
    <name evidence="14" type="ORF">GCM10007964_35710</name>
</gene>
<feature type="domain" description="HAMP" evidence="13">
    <location>
        <begin position="218"/>
        <end position="270"/>
    </location>
</feature>
<evidence type="ECO:0000259" key="12">
    <source>
        <dbReference type="PROSITE" id="PS50109"/>
    </source>
</evidence>
<dbReference type="InterPro" id="IPR005467">
    <property type="entry name" value="His_kinase_dom"/>
</dbReference>
<dbReference type="PANTHER" id="PTHR43304:SF1">
    <property type="entry name" value="PAC DOMAIN-CONTAINING PROTEIN"/>
    <property type="match status" value="1"/>
</dbReference>
<dbReference type="InterPro" id="IPR036097">
    <property type="entry name" value="HisK_dim/P_sf"/>
</dbReference>
<feature type="transmembrane region" description="Helical" evidence="11">
    <location>
        <begin position="20"/>
        <end position="43"/>
    </location>
</feature>
<dbReference type="GO" id="GO:0005886">
    <property type="term" value="C:plasma membrane"/>
    <property type="evidence" value="ECO:0007669"/>
    <property type="project" value="UniProtKB-SubCell"/>
</dbReference>
<dbReference type="PANTHER" id="PTHR43304">
    <property type="entry name" value="PHYTOCHROME-LIKE PROTEIN CPH1"/>
    <property type="match status" value="1"/>
</dbReference>
<evidence type="ECO:0000256" key="1">
    <source>
        <dbReference type="ARBA" id="ARBA00000085"/>
    </source>
</evidence>
<dbReference type="Gene3D" id="3.30.565.10">
    <property type="entry name" value="Histidine kinase-like ATPase, C-terminal domain"/>
    <property type="match status" value="1"/>
</dbReference>
<dbReference type="Pfam" id="PF02518">
    <property type="entry name" value="HATPase_c"/>
    <property type="match status" value="1"/>
</dbReference>
<comment type="catalytic activity">
    <reaction evidence="1">
        <text>ATP + protein L-histidine = ADP + protein N-phospho-L-histidine.</text>
        <dbReference type="EC" id="2.7.13.3"/>
    </reaction>
</comment>
<keyword evidence="15" id="KW-1185">Reference proteome</keyword>
<dbReference type="SMART" id="SM00304">
    <property type="entry name" value="HAMP"/>
    <property type="match status" value="1"/>
</dbReference>
<evidence type="ECO:0000313" key="14">
    <source>
        <dbReference type="EMBL" id="GGK89901.1"/>
    </source>
</evidence>
<dbReference type="CDD" id="cd06225">
    <property type="entry name" value="HAMP"/>
    <property type="match status" value="1"/>
</dbReference>
<dbReference type="InterPro" id="IPR007891">
    <property type="entry name" value="CHASE3"/>
</dbReference>
<evidence type="ECO:0000313" key="15">
    <source>
        <dbReference type="Proteomes" id="UP000645217"/>
    </source>
</evidence>
<keyword evidence="7 14" id="KW-0418">Kinase</keyword>
<dbReference type="InterPro" id="IPR003660">
    <property type="entry name" value="HAMP_dom"/>
</dbReference>
<evidence type="ECO:0000259" key="13">
    <source>
        <dbReference type="PROSITE" id="PS50885"/>
    </source>
</evidence>
<dbReference type="Gene3D" id="1.10.287.130">
    <property type="match status" value="1"/>
</dbReference>
<name>A0A917R5K9_9ACTN</name>
<dbReference type="SMART" id="SM00387">
    <property type="entry name" value="HATPase_c"/>
    <property type="match status" value="1"/>
</dbReference>
<feature type="transmembrane region" description="Helical" evidence="11">
    <location>
        <begin position="196"/>
        <end position="216"/>
    </location>
</feature>
<keyword evidence="9" id="KW-0902">Two-component regulatory system</keyword>
<dbReference type="CDD" id="cd00082">
    <property type="entry name" value="HisKA"/>
    <property type="match status" value="1"/>
</dbReference>
<sequence>MSISGYGRAATWPRLNTRAWFAVTLTVMAVLLTVSAAAAVLALGRSTAAADEMTRRVAPGLLAAERLRGALLDQEAGVHGYIVSGRQEFTTGFEQGLARERASVATLRRSLADSTLLADLDLVEVRAGTWREGYARPMIEAVRVGGAGTADPARVAAGNQLFDRIRAAMDQQAADLERAQARAEAGFTQTRLWRNLVLAAILAVFVLTLLLVALLLRYAVLRPLDRLGAAARRVANGEFGHVIDIRGPSDLTMLAADVDAMRRRISAELSVSRDAQRRLQEQADLLAEQTEELRRSNSELEQFAYVASHDLQEPVRKVTAFCQLLQRRYGDRLDERANEYIAFAVDGAKRMQMLISELLTFSRVGRGNNERVPVPLRVPLDRALANLETLAEESGAVVFRPELPEVLGDEALLTMLWQNLLGNAMKFRSADRPPRIQITAERAGDLWEVAVRDNGIGVEPRFADKIFVIFQRLHDRGEYEGTGIGLALCKKIVEYHGGTIRLDAGQADGSAFVFTLPAVPDGAAAEPATGRAAAPLPAPGSGGA</sequence>
<reference evidence="14" key="2">
    <citation type="submission" date="2020-09" db="EMBL/GenBank/DDBJ databases">
        <authorList>
            <person name="Sun Q."/>
            <person name="Ohkuma M."/>
        </authorList>
    </citation>
    <scope>NUCLEOTIDE SEQUENCE</scope>
    <source>
        <strain evidence="14">JCM 13064</strain>
    </source>
</reference>
<dbReference type="PROSITE" id="PS50885">
    <property type="entry name" value="HAMP"/>
    <property type="match status" value="1"/>
</dbReference>
<keyword evidence="11" id="KW-0472">Membrane</keyword>
<dbReference type="Pfam" id="PF05227">
    <property type="entry name" value="CHASE3"/>
    <property type="match status" value="1"/>
</dbReference>
<dbReference type="AlphaFoldDB" id="A0A917R5K9"/>
<keyword evidence="5" id="KW-0808">Transferase</keyword>
<evidence type="ECO:0000256" key="8">
    <source>
        <dbReference type="ARBA" id="ARBA00022989"/>
    </source>
</evidence>
<dbReference type="Proteomes" id="UP000645217">
    <property type="component" value="Unassembled WGS sequence"/>
</dbReference>
<evidence type="ECO:0000256" key="6">
    <source>
        <dbReference type="ARBA" id="ARBA00022692"/>
    </source>
</evidence>
<evidence type="ECO:0000256" key="10">
    <source>
        <dbReference type="SAM" id="Coils"/>
    </source>
</evidence>
<dbReference type="GO" id="GO:0000155">
    <property type="term" value="F:phosphorelay sensor kinase activity"/>
    <property type="evidence" value="ECO:0007669"/>
    <property type="project" value="InterPro"/>
</dbReference>
<dbReference type="SUPFAM" id="SSF55874">
    <property type="entry name" value="ATPase domain of HSP90 chaperone/DNA topoisomerase II/histidine kinase"/>
    <property type="match status" value="1"/>
</dbReference>
<evidence type="ECO:0000256" key="11">
    <source>
        <dbReference type="SAM" id="Phobius"/>
    </source>
</evidence>
<comment type="caution">
    <text evidence="14">The sequence shown here is derived from an EMBL/GenBank/DDBJ whole genome shotgun (WGS) entry which is preliminary data.</text>
</comment>
<evidence type="ECO:0000256" key="2">
    <source>
        <dbReference type="ARBA" id="ARBA00004236"/>
    </source>
</evidence>
<dbReference type="InterPro" id="IPR052162">
    <property type="entry name" value="Sensor_kinase/Photoreceptor"/>
</dbReference>